<dbReference type="EMBL" id="CP036276">
    <property type="protein sequence ID" value="QDU45312.1"/>
    <property type="molecule type" value="Genomic_DNA"/>
</dbReference>
<dbReference type="InterPro" id="IPR052158">
    <property type="entry name" value="INH-QAR"/>
</dbReference>
<dbReference type="AlphaFoldDB" id="A0A517ZS35"/>
<feature type="region of interest" description="Disordered" evidence="1">
    <location>
        <begin position="1"/>
        <end position="26"/>
    </location>
</feature>
<name>A0A517ZS35_9PLAN</name>
<keyword evidence="3" id="KW-0456">Lyase</keyword>
<dbReference type="PANTHER" id="PTHR43130:SF14">
    <property type="entry name" value="DJ-1_PFPI DOMAIN-CONTAINING PROTEIN"/>
    <property type="match status" value="1"/>
</dbReference>
<sequence>MPDDNSEGDNKQVTTDSACLPNQRPVEPALRDYSNHERKSMTTRNLAILLFDDVEVLDFCGPFEVFSVAGHFVDPVAFEVYTVAEQAGPVIARNGLSVNPHYGLHDCPPPDLLIVPGGQGTRTQMHNPVLIEWIKQVAGESELLLSVCTGALMLARAGLLNGLEVTTHANSIEALRELVPDATVHPDRRFVDNGRVICSAGIAAGIDMSLHVVARLLGTEVAEKTSQHMEYPWEPASR</sequence>
<dbReference type="GO" id="GO:0006355">
    <property type="term" value="P:regulation of DNA-templated transcription"/>
    <property type="evidence" value="ECO:0007669"/>
    <property type="project" value="TreeGrafter"/>
</dbReference>
<gene>
    <name evidence="3" type="primary">inhA</name>
    <name evidence="3" type="ORF">Mal52_38050</name>
</gene>
<dbReference type="EC" id="4.2.1.103" evidence="3"/>
<dbReference type="SUPFAM" id="SSF52317">
    <property type="entry name" value="Class I glutamine amidotransferase-like"/>
    <property type="match status" value="1"/>
</dbReference>
<reference evidence="3 4" key="1">
    <citation type="submission" date="2019-02" db="EMBL/GenBank/DDBJ databases">
        <title>Deep-cultivation of Planctomycetes and their phenomic and genomic characterization uncovers novel biology.</title>
        <authorList>
            <person name="Wiegand S."/>
            <person name="Jogler M."/>
            <person name="Boedeker C."/>
            <person name="Pinto D."/>
            <person name="Vollmers J."/>
            <person name="Rivas-Marin E."/>
            <person name="Kohn T."/>
            <person name="Peeters S.H."/>
            <person name="Heuer A."/>
            <person name="Rast P."/>
            <person name="Oberbeckmann S."/>
            <person name="Bunk B."/>
            <person name="Jeske O."/>
            <person name="Meyerdierks A."/>
            <person name="Storesund J.E."/>
            <person name="Kallscheuer N."/>
            <person name="Luecker S."/>
            <person name="Lage O.M."/>
            <person name="Pohl T."/>
            <person name="Merkel B.J."/>
            <person name="Hornburger P."/>
            <person name="Mueller R.-W."/>
            <person name="Bruemmer F."/>
            <person name="Labrenz M."/>
            <person name="Spormann A.M."/>
            <person name="Op den Camp H."/>
            <person name="Overmann J."/>
            <person name="Amann R."/>
            <person name="Jetten M.S.M."/>
            <person name="Mascher T."/>
            <person name="Medema M.H."/>
            <person name="Devos D.P."/>
            <person name="Kaster A.-K."/>
            <person name="Ovreas L."/>
            <person name="Rohde M."/>
            <person name="Galperin M.Y."/>
            <person name="Jogler C."/>
        </authorList>
    </citation>
    <scope>NUCLEOTIDE SEQUENCE [LARGE SCALE GENOMIC DNA]</scope>
    <source>
        <strain evidence="3 4">Mal52</strain>
    </source>
</reference>
<dbReference type="PANTHER" id="PTHR43130">
    <property type="entry name" value="ARAC-FAMILY TRANSCRIPTIONAL REGULATOR"/>
    <property type="match status" value="1"/>
</dbReference>
<feature type="domain" description="DJ-1/PfpI" evidence="2">
    <location>
        <begin position="47"/>
        <end position="214"/>
    </location>
</feature>
<dbReference type="Pfam" id="PF01965">
    <property type="entry name" value="DJ-1_PfpI"/>
    <property type="match status" value="1"/>
</dbReference>
<accession>A0A517ZS35</accession>
<dbReference type="GO" id="GO:0050549">
    <property type="term" value="F:cyclohexyl-isocyanide hydratase activity"/>
    <property type="evidence" value="ECO:0007669"/>
    <property type="project" value="UniProtKB-EC"/>
</dbReference>
<dbReference type="CDD" id="cd03139">
    <property type="entry name" value="GATase1_PfpI_2"/>
    <property type="match status" value="1"/>
</dbReference>
<evidence type="ECO:0000256" key="1">
    <source>
        <dbReference type="SAM" id="MobiDB-lite"/>
    </source>
</evidence>
<proteinExistence type="predicted"/>
<dbReference type="InterPro" id="IPR002818">
    <property type="entry name" value="DJ-1/PfpI"/>
</dbReference>
<evidence type="ECO:0000259" key="2">
    <source>
        <dbReference type="Pfam" id="PF01965"/>
    </source>
</evidence>
<protein>
    <submittedName>
        <fullName evidence="3">Isonitrile hydratase</fullName>
        <ecNumber evidence="3">4.2.1.103</ecNumber>
    </submittedName>
</protein>
<evidence type="ECO:0000313" key="3">
    <source>
        <dbReference type="EMBL" id="QDU45312.1"/>
    </source>
</evidence>
<dbReference type="InterPro" id="IPR029062">
    <property type="entry name" value="Class_I_gatase-like"/>
</dbReference>
<organism evidence="3 4">
    <name type="scientific">Symmachiella dynata</name>
    <dbReference type="NCBI Taxonomy" id="2527995"/>
    <lineage>
        <taxon>Bacteria</taxon>
        <taxon>Pseudomonadati</taxon>
        <taxon>Planctomycetota</taxon>
        <taxon>Planctomycetia</taxon>
        <taxon>Planctomycetales</taxon>
        <taxon>Planctomycetaceae</taxon>
        <taxon>Symmachiella</taxon>
    </lineage>
</organism>
<dbReference type="KEGG" id="sdyn:Mal52_38050"/>
<dbReference type="Proteomes" id="UP000319383">
    <property type="component" value="Chromosome"/>
</dbReference>
<evidence type="ECO:0000313" key="4">
    <source>
        <dbReference type="Proteomes" id="UP000319383"/>
    </source>
</evidence>
<dbReference type="Gene3D" id="3.40.50.880">
    <property type="match status" value="1"/>
</dbReference>
<keyword evidence="4" id="KW-1185">Reference proteome</keyword>